<evidence type="ECO:0000256" key="7">
    <source>
        <dbReference type="SAM" id="Phobius"/>
    </source>
</evidence>
<dbReference type="GO" id="GO:0020037">
    <property type="term" value="F:heme binding"/>
    <property type="evidence" value="ECO:0007669"/>
    <property type="project" value="InterPro"/>
</dbReference>
<evidence type="ECO:0000313" key="9">
    <source>
        <dbReference type="Proteomes" id="UP000777482"/>
    </source>
</evidence>
<feature type="binding site" description="axial binding residue" evidence="5">
    <location>
        <position position="460"/>
    </location>
    <ligand>
        <name>heme</name>
        <dbReference type="ChEBI" id="CHEBI:30413"/>
    </ligand>
    <ligandPart>
        <name>Fe</name>
        <dbReference type="ChEBI" id="CHEBI:18248"/>
    </ligandPart>
</feature>
<feature type="transmembrane region" description="Helical" evidence="7">
    <location>
        <begin position="12"/>
        <end position="33"/>
    </location>
</feature>
<gene>
    <name evidence="8" type="ORF">C6P46_002019</name>
</gene>
<keyword evidence="7" id="KW-1133">Transmembrane helix</keyword>
<organism evidence="8 9">
    <name type="scientific">Rhodotorula mucilaginosa</name>
    <name type="common">Yeast</name>
    <name type="synonym">Rhodotorula rubra</name>
    <dbReference type="NCBI Taxonomy" id="5537"/>
    <lineage>
        <taxon>Eukaryota</taxon>
        <taxon>Fungi</taxon>
        <taxon>Dikarya</taxon>
        <taxon>Basidiomycota</taxon>
        <taxon>Pucciniomycotina</taxon>
        <taxon>Microbotryomycetes</taxon>
        <taxon>Sporidiobolales</taxon>
        <taxon>Sporidiobolaceae</taxon>
        <taxon>Rhodotorula</taxon>
    </lineage>
</organism>
<evidence type="ECO:0000256" key="1">
    <source>
        <dbReference type="ARBA" id="ARBA00010617"/>
    </source>
</evidence>
<keyword evidence="6" id="KW-0503">Monooxygenase</keyword>
<comment type="cofactor">
    <cofactor evidence="5">
        <name>heme</name>
        <dbReference type="ChEBI" id="CHEBI:30413"/>
    </cofactor>
</comment>
<evidence type="ECO:0000256" key="2">
    <source>
        <dbReference type="ARBA" id="ARBA00022723"/>
    </source>
</evidence>
<name>A0A9P7B1X6_RHOMI</name>
<dbReference type="OrthoDB" id="1470350at2759"/>
<dbReference type="GO" id="GO:0005506">
    <property type="term" value="F:iron ion binding"/>
    <property type="evidence" value="ECO:0007669"/>
    <property type="project" value="InterPro"/>
</dbReference>
<dbReference type="PRINTS" id="PR00385">
    <property type="entry name" value="P450"/>
</dbReference>
<keyword evidence="5 6" id="KW-0349">Heme</keyword>
<dbReference type="EMBL" id="PUHQ01000165">
    <property type="protein sequence ID" value="KAG0654001.1"/>
    <property type="molecule type" value="Genomic_DNA"/>
</dbReference>
<dbReference type="PRINTS" id="PR00463">
    <property type="entry name" value="EP450I"/>
</dbReference>
<comment type="caution">
    <text evidence="8">The sequence shown here is derived from an EMBL/GenBank/DDBJ whole genome shotgun (WGS) entry which is preliminary data.</text>
</comment>
<evidence type="ECO:0008006" key="10">
    <source>
        <dbReference type="Google" id="ProtNLM"/>
    </source>
</evidence>
<comment type="similarity">
    <text evidence="1 6">Belongs to the cytochrome P450 family.</text>
</comment>
<dbReference type="Proteomes" id="UP000777482">
    <property type="component" value="Unassembled WGS sequence"/>
</dbReference>
<evidence type="ECO:0000256" key="3">
    <source>
        <dbReference type="ARBA" id="ARBA00023002"/>
    </source>
</evidence>
<reference evidence="8 9" key="1">
    <citation type="submission" date="2020-11" db="EMBL/GenBank/DDBJ databases">
        <title>Kefir isolates.</title>
        <authorList>
            <person name="Marcisauskas S."/>
            <person name="Kim Y."/>
            <person name="Blasche S."/>
        </authorList>
    </citation>
    <scope>NUCLEOTIDE SEQUENCE [LARGE SCALE GENOMIC DNA]</scope>
    <source>
        <strain evidence="8 9">KR</strain>
    </source>
</reference>
<dbReference type="GO" id="GO:0016705">
    <property type="term" value="F:oxidoreductase activity, acting on paired donors, with incorporation or reduction of molecular oxygen"/>
    <property type="evidence" value="ECO:0007669"/>
    <property type="project" value="InterPro"/>
</dbReference>
<dbReference type="SUPFAM" id="SSF48264">
    <property type="entry name" value="Cytochrome P450"/>
    <property type="match status" value="1"/>
</dbReference>
<dbReference type="GO" id="GO:0006629">
    <property type="term" value="P:lipid metabolic process"/>
    <property type="evidence" value="ECO:0007669"/>
    <property type="project" value="UniProtKB-ARBA"/>
</dbReference>
<keyword evidence="7" id="KW-0812">Transmembrane</keyword>
<dbReference type="InterPro" id="IPR001128">
    <property type="entry name" value="Cyt_P450"/>
</dbReference>
<evidence type="ECO:0000256" key="4">
    <source>
        <dbReference type="ARBA" id="ARBA00023004"/>
    </source>
</evidence>
<evidence type="ECO:0000256" key="5">
    <source>
        <dbReference type="PIRSR" id="PIRSR602401-1"/>
    </source>
</evidence>
<keyword evidence="2 5" id="KW-0479">Metal-binding</keyword>
<keyword evidence="3 6" id="KW-0560">Oxidoreductase</keyword>
<sequence>MAVMTTSSPPLPTLSTLQLVFIGLVGLAAYLVYSYRDGRAIGTNPRPDLVPFRSTKQTLFLGDFLTLLREKDRLLDNFLQRQREDGHLLKEDPSRAFTITLPGMRMVLISKSEHIAHVQKNAFSNYRKGPLFKDVMQQVLGEQGIFVADGHQWQIQRKATSKIFTAGNFKGIITSSIQEHIRQLVTVIGDHADKNEEFDLSDLFFRFTLDSFTEMAFGKSTRSLETSEPVPFAVAFDYAQGIMDRRFNNPFWHLMERFDGTKSQMEHAVRIMDDFAYGIIAQREIEGRDGKNSADTDLLSLYMALRDESGEPLSRQALRDALLNLIIAGRDTTAQGLSWTMFRLIRDPQHFDLIRNEVAELSEEIDYDTWRSMHATTAVFEEGLRLHPSVPKNAWECVVEGDVMPNGGPRIEKGDRARDPEIWGPDAAEFKPARFLDEKGHLIKPDEWKYHVFNGGRRLCLGMNLALFEGSAVLAALAREFDFEFGKDYLATVPMCENDNTPLYRPSLTLPMAAPFMVRAQRRNAA</sequence>
<keyword evidence="9" id="KW-1185">Reference proteome</keyword>
<dbReference type="InterPro" id="IPR036396">
    <property type="entry name" value="Cyt_P450_sf"/>
</dbReference>
<dbReference type="PANTHER" id="PTHR24296">
    <property type="entry name" value="CYTOCHROME P450"/>
    <property type="match status" value="1"/>
</dbReference>
<dbReference type="GO" id="GO:0004497">
    <property type="term" value="F:monooxygenase activity"/>
    <property type="evidence" value="ECO:0007669"/>
    <property type="project" value="UniProtKB-KW"/>
</dbReference>
<keyword evidence="4 5" id="KW-0408">Iron</keyword>
<dbReference type="AlphaFoldDB" id="A0A9P7B1X6"/>
<dbReference type="PROSITE" id="PS00086">
    <property type="entry name" value="CYTOCHROME_P450"/>
    <property type="match status" value="1"/>
</dbReference>
<evidence type="ECO:0000313" key="8">
    <source>
        <dbReference type="EMBL" id="KAG0654001.1"/>
    </source>
</evidence>
<dbReference type="InterPro" id="IPR017972">
    <property type="entry name" value="Cyt_P450_CS"/>
</dbReference>
<dbReference type="InterPro" id="IPR002401">
    <property type="entry name" value="Cyt_P450_E_grp-I"/>
</dbReference>
<accession>A0A9P7B1X6</accession>
<keyword evidence="7" id="KW-0472">Membrane</keyword>
<evidence type="ECO:0000256" key="6">
    <source>
        <dbReference type="RuleBase" id="RU000461"/>
    </source>
</evidence>
<proteinExistence type="inferred from homology"/>
<protein>
    <recommendedName>
        <fullName evidence="10">Cytochrome P450</fullName>
    </recommendedName>
</protein>
<dbReference type="Pfam" id="PF00067">
    <property type="entry name" value="p450"/>
    <property type="match status" value="1"/>
</dbReference>
<dbReference type="Gene3D" id="1.10.630.10">
    <property type="entry name" value="Cytochrome P450"/>
    <property type="match status" value="1"/>
</dbReference>